<feature type="transmembrane region" description="Helical" evidence="8">
    <location>
        <begin position="42"/>
        <end position="64"/>
    </location>
</feature>
<keyword evidence="4" id="KW-0309">Germination</keyword>
<comment type="similarity">
    <text evidence="2">Belongs to the amino acid-polyamine-organocation (APC) superfamily. Spore germination protein (SGP) (TC 2.A.3.9) family.</text>
</comment>
<accession>A0ABX1X9N8</accession>
<evidence type="ECO:0000256" key="8">
    <source>
        <dbReference type="SAM" id="Phobius"/>
    </source>
</evidence>
<dbReference type="Proteomes" id="UP000653578">
    <property type="component" value="Unassembled WGS sequence"/>
</dbReference>
<name>A0ABX1X9N8_9BACL</name>
<proteinExistence type="inferred from homology"/>
<evidence type="ECO:0000256" key="4">
    <source>
        <dbReference type="ARBA" id="ARBA00022544"/>
    </source>
</evidence>
<keyword evidence="7 8" id="KW-0472">Membrane</keyword>
<feature type="transmembrane region" description="Helical" evidence="8">
    <location>
        <begin position="220"/>
        <end position="243"/>
    </location>
</feature>
<feature type="transmembrane region" description="Helical" evidence="8">
    <location>
        <begin position="309"/>
        <end position="326"/>
    </location>
</feature>
<feature type="transmembrane region" description="Helical" evidence="8">
    <location>
        <begin position="338"/>
        <end position="361"/>
    </location>
</feature>
<keyword evidence="6 8" id="KW-1133">Transmembrane helix</keyword>
<feature type="transmembrane region" description="Helical" evidence="8">
    <location>
        <begin position="14"/>
        <end position="36"/>
    </location>
</feature>
<feature type="transmembrane region" description="Helical" evidence="8">
    <location>
        <begin position="275"/>
        <end position="297"/>
    </location>
</feature>
<feature type="transmembrane region" description="Helical" evidence="8">
    <location>
        <begin position="76"/>
        <end position="99"/>
    </location>
</feature>
<dbReference type="PANTHER" id="PTHR34975">
    <property type="entry name" value="SPORE GERMINATION PROTEIN A2"/>
    <property type="match status" value="1"/>
</dbReference>
<keyword evidence="3" id="KW-0813">Transport</keyword>
<reference evidence="9 10" key="1">
    <citation type="submission" date="2019-10" db="EMBL/GenBank/DDBJ databases">
        <title>Description of Paenibacillus humi sp. nov.</title>
        <authorList>
            <person name="Carlier A."/>
            <person name="Qi S."/>
        </authorList>
    </citation>
    <scope>NUCLEOTIDE SEQUENCE [LARGE SCALE GENOMIC DNA]</scope>
    <source>
        <strain evidence="9 10">LMG 31461</strain>
    </source>
</reference>
<feature type="transmembrane region" description="Helical" evidence="8">
    <location>
        <begin position="149"/>
        <end position="169"/>
    </location>
</feature>
<evidence type="ECO:0000313" key="9">
    <source>
        <dbReference type="EMBL" id="NOU64786.1"/>
    </source>
</evidence>
<comment type="subcellular location">
    <subcellularLocation>
        <location evidence="1">Membrane</location>
        <topology evidence="1">Multi-pass membrane protein</topology>
    </subcellularLocation>
</comment>
<evidence type="ECO:0000313" key="10">
    <source>
        <dbReference type="Proteomes" id="UP000653578"/>
    </source>
</evidence>
<dbReference type="RefSeq" id="WP_171630503.1">
    <property type="nucleotide sequence ID" value="NZ_WHNY01000040.1"/>
</dbReference>
<evidence type="ECO:0000256" key="5">
    <source>
        <dbReference type="ARBA" id="ARBA00022692"/>
    </source>
</evidence>
<dbReference type="Gene3D" id="1.20.1740.10">
    <property type="entry name" value="Amino acid/polyamine transporter I"/>
    <property type="match status" value="1"/>
</dbReference>
<evidence type="ECO:0000256" key="3">
    <source>
        <dbReference type="ARBA" id="ARBA00022448"/>
    </source>
</evidence>
<keyword evidence="10" id="KW-1185">Reference proteome</keyword>
<evidence type="ECO:0000256" key="2">
    <source>
        <dbReference type="ARBA" id="ARBA00007998"/>
    </source>
</evidence>
<gene>
    <name evidence="9" type="ORF">GC096_12185</name>
</gene>
<feature type="transmembrane region" description="Helical" evidence="8">
    <location>
        <begin position="119"/>
        <end position="137"/>
    </location>
</feature>
<comment type="caution">
    <text evidence="9">The sequence shown here is derived from an EMBL/GenBank/DDBJ whole genome shotgun (WGS) entry which is preliminary data.</text>
</comment>
<evidence type="ECO:0000256" key="1">
    <source>
        <dbReference type="ARBA" id="ARBA00004141"/>
    </source>
</evidence>
<evidence type="ECO:0000256" key="6">
    <source>
        <dbReference type="ARBA" id="ARBA00022989"/>
    </source>
</evidence>
<evidence type="ECO:0000256" key="7">
    <source>
        <dbReference type="ARBA" id="ARBA00023136"/>
    </source>
</evidence>
<dbReference type="Pfam" id="PF03845">
    <property type="entry name" value="Spore_permease"/>
    <property type="match status" value="1"/>
</dbReference>
<dbReference type="EMBL" id="WHNY01000040">
    <property type="protein sequence ID" value="NOU64786.1"/>
    <property type="molecule type" value="Genomic_DNA"/>
</dbReference>
<feature type="transmembrane region" description="Helical" evidence="8">
    <location>
        <begin position="189"/>
        <end position="208"/>
    </location>
</feature>
<organism evidence="9 10">
    <name type="scientific">Paenibacillus plantarum</name>
    <dbReference type="NCBI Taxonomy" id="2654975"/>
    <lineage>
        <taxon>Bacteria</taxon>
        <taxon>Bacillati</taxon>
        <taxon>Bacillota</taxon>
        <taxon>Bacilli</taxon>
        <taxon>Bacillales</taxon>
        <taxon>Paenibacillaceae</taxon>
        <taxon>Paenibacillus</taxon>
    </lineage>
</organism>
<dbReference type="PANTHER" id="PTHR34975:SF2">
    <property type="entry name" value="SPORE GERMINATION PROTEIN A2"/>
    <property type="match status" value="1"/>
</dbReference>
<keyword evidence="5 8" id="KW-0812">Transmembrane</keyword>
<sequence>MNTFNNASISVRQFTILIILGVIGDSILIMPTILAASSKQDAWLSMLFAILLGFVAAGIFAGIANKLRRRRLFNLLRLNLGVWIGSVIIVLFLFEFYMCSLTLLSEMSQFMTTQLMPETPINAIIAVFILVIIIAYRYGVEAFARMGELLFPVFMLLFLVLFVLLLPQVEFSNLKPIAAEGMGVIGRGAMLAFVTAFTEMIVLLMLVSNVIGSTSLTKPIFIGYAIGGAILFIIVILCVLVLGPNLMETKYYPTFVLAQKITIGHFLERLEAVMAFLWFISVFYKTLLLFFSLTSGLAELFQLKESHMLTIPVGMLLLVGTVVGTPNITEYNAILESYYVYFDITFCVVIPTLVLILFYIFDLRDKRKKGSSNDTELLTES</sequence>
<dbReference type="NCBIfam" id="TIGR00912">
    <property type="entry name" value="2A0309"/>
    <property type="match status" value="1"/>
</dbReference>
<protein>
    <submittedName>
        <fullName evidence="9">GerAB/ArcD/ProY family transporter</fullName>
    </submittedName>
</protein>
<dbReference type="InterPro" id="IPR004761">
    <property type="entry name" value="Spore_GerAB"/>
</dbReference>